<keyword evidence="4" id="KW-1185">Reference proteome</keyword>
<sequence length="737" mass="83680">MVCLGPRKKEKKSNLLSPDDATSRGLKKGSSKLKTSKTNASLAPSIASAAKKTPRPSLDANNKKSPRPSLDTNNKKSTLPRPPSRNSLLPNRRTPSPVQRATSPKPPPSSRPNSMISVKSAASAVSTNNTRPTSRTPSHASTTKRFPITEMKEEVKDLKAKNEENIKLIANQKAELERLKQQLNHSSQVPVTPDKDEHQQKNEQAIEKNEDELKLLKTKEEQLQLREKEIEELRIKLEEQQLNIPVSPPPAIIIQLEEQENKAEILAQKEKLLEEKEAKLEEQKRLMEEKKPMIEEAAMQLEALKSENLDAVNQLASKEKELEELRAMINNKPEEEHKEEDKKEALQKIEELNKQLEAQKNAHEESLRLHEKALAEKDILLKEQKEALESLVNNHDDEVRKLKTIQSGKIIALKQKHKQDKIDLEKQVEEAKIEAEKNPAAAIDIDEHLERMLQEFEQAEHTHAVQIQDLEQSHESELNHLQDDQKAQLNKLKRNQNITRDSWTTRYLPTDAVSWPKPNSTHIPKLRPTPSLVESKSKTLLRVLGNMPAYQKPEPVLTPLDPKKVQVYYSSVSGNAVIKRNQEQIQQLLKTNNIKFSLIDVASSEAARQYAKKCNNNGKSQGRIKDFPQLYVGGEYRGQYDDVVTAIDDGLLEDLLHAAEERQFTPEQRAAIQKAELNEEMAGPMRALPPMDTLPTLRPTKSTGKPVKTLRDYDEDEELLKALEKEFNDGNVNLDDL</sequence>
<dbReference type="PROSITE" id="PS51354">
    <property type="entry name" value="GLUTAREDOXIN_2"/>
    <property type="match status" value="1"/>
</dbReference>
<evidence type="ECO:0008006" key="5">
    <source>
        <dbReference type="Google" id="ProtNLM"/>
    </source>
</evidence>
<dbReference type="EMBL" id="JAEPRC010000860">
    <property type="protein sequence ID" value="KAG2191131.1"/>
    <property type="molecule type" value="Genomic_DNA"/>
</dbReference>
<dbReference type="InterPro" id="IPR036249">
    <property type="entry name" value="Thioredoxin-like_sf"/>
</dbReference>
<feature type="region of interest" description="Disordered" evidence="2">
    <location>
        <begin position="685"/>
        <end position="708"/>
    </location>
</feature>
<feature type="compositionally biased region" description="Basic residues" evidence="2">
    <location>
        <begin position="25"/>
        <end position="35"/>
    </location>
</feature>
<dbReference type="InterPro" id="IPR051033">
    <property type="entry name" value="SH3BGR"/>
</dbReference>
<evidence type="ECO:0000256" key="2">
    <source>
        <dbReference type="SAM" id="MobiDB-lite"/>
    </source>
</evidence>
<feature type="compositionally biased region" description="Low complexity" evidence="2">
    <location>
        <begin position="84"/>
        <end position="93"/>
    </location>
</feature>
<dbReference type="OrthoDB" id="9932926at2759"/>
<protein>
    <recommendedName>
        <fullName evidence="5">Glutaredoxin domain-containing protein</fullName>
    </recommendedName>
</protein>
<dbReference type="GO" id="GO:0005737">
    <property type="term" value="C:cytoplasm"/>
    <property type="evidence" value="ECO:0007669"/>
    <property type="project" value="TreeGrafter"/>
</dbReference>
<evidence type="ECO:0000313" key="3">
    <source>
        <dbReference type="EMBL" id="KAG2191131.1"/>
    </source>
</evidence>
<reference evidence="3" key="1">
    <citation type="submission" date="2020-12" db="EMBL/GenBank/DDBJ databases">
        <title>Metabolic potential, ecology and presence of endohyphal bacteria is reflected in genomic diversity of Mucoromycotina.</title>
        <authorList>
            <person name="Muszewska A."/>
            <person name="Okrasinska A."/>
            <person name="Steczkiewicz K."/>
            <person name="Drgas O."/>
            <person name="Orlowska M."/>
            <person name="Perlinska-Lenart U."/>
            <person name="Aleksandrzak-Piekarczyk T."/>
            <person name="Szatraj K."/>
            <person name="Zielenkiewicz U."/>
            <person name="Pilsyk S."/>
            <person name="Malc E."/>
            <person name="Mieczkowski P."/>
            <person name="Kruszewska J.S."/>
            <person name="Biernat P."/>
            <person name="Pawlowska J."/>
        </authorList>
    </citation>
    <scope>NUCLEOTIDE SEQUENCE</scope>
    <source>
        <strain evidence="3">CBS 226.32</strain>
    </source>
</reference>
<dbReference type="InterPro" id="IPR006993">
    <property type="entry name" value="Glut_rich_SH3-bd"/>
</dbReference>
<evidence type="ECO:0000256" key="1">
    <source>
        <dbReference type="ARBA" id="ARBA00007764"/>
    </source>
</evidence>
<dbReference type="Proteomes" id="UP000650833">
    <property type="component" value="Unassembled WGS sequence"/>
</dbReference>
<name>A0A8H7QGP0_9FUNG</name>
<feature type="compositionally biased region" description="Polar residues" evidence="2">
    <location>
        <begin position="123"/>
        <end position="144"/>
    </location>
</feature>
<feature type="compositionally biased region" description="Basic and acidic residues" evidence="2">
    <location>
        <begin position="193"/>
        <end position="212"/>
    </location>
</feature>
<dbReference type="Gene3D" id="3.40.30.10">
    <property type="entry name" value="Glutaredoxin"/>
    <property type="match status" value="1"/>
</dbReference>
<dbReference type="AlphaFoldDB" id="A0A8H7QGP0"/>
<accession>A0A8H7QGP0</accession>
<evidence type="ECO:0000313" key="4">
    <source>
        <dbReference type="Proteomes" id="UP000650833"/>
    </source>
</evidence>
<proteinExistence type="inferred from homology"/>
<dbReference type="SUPFAM" id="SSF52833">
    <property type="entry name" value="Thioredoxin-like"/>
    <property type="match status" value="1"/>
</dbReference>
<feature type="compositionally biased region" description="Basic residues" evidence="2">
    <location>
        <begin position="1"/>
        <end position="11"/>
    </location>
</feature>
<dbReference type="PANTHER" id="PTHR12232">
    <property type="entry name" value="SH3 DOMAIN-BINDING GLUTAMIC ACID-RICH-LIKE PROTEIN"/>
    <property type="match status" value="1"/>
</dbReference>
<gene>
    <name evidence="3" type="ORF">INT46_007946</name>
</gene>
<feature type="region of interest" description="Disordered" evidence="2">
    <location>
        <begin position="1"/>
        <end position="150"/>
    </location>
</feature>
<feature type="compositionally biased region" description="Polar residues" evidence="2">
    <location>
        <begin position="181"/>
        <end position="190"/>
    </location>
</feature>
<feature type="region of interest" description="Disordered" evidence="2">
    <location>
        <begin position="179"/>
        <end position="212"/>
    </location>
</feature>
<organism evidence="3 4">
    <name type="scientific">Mucor plumbeus</name>
    <dbReference type="NCBI Taxonomy" id="97098"/>
    <lineage>
        <taxon>Eukaryota</taxon>
        <taxon>Fungi</taxon>
        <taxon>Fungi incertae sedis</taxon>
        <taxon>Mucoromycota</taxon>
        <taxon>Mucoromycotina</taxon>
        <taxon>Mucoromycetes</taxon>
        <taxon>Mucorales</taxon>
        <taxon>Mucorineae</taxon>
        <taxon>Mucoraceae</taxon>
        <taxon>Mucor</taxon>
    </lineage>
</organism>
<comment type="caution">
    <text evidence="3">The sequence shown here is derived from an EMBL/GenBank/DDBJ whole genome shotgun (WGS) entry which is preliminary data.</text>
</comment>
<comment type="similarity">
    <text evidence="1">Belongs to the SH3BGR family.</text>
</comment>
<dbReference type="PANTHER" id="PTHR12232:SF0">
    <property type="entry name" value="THIOREDOXIN DOMAIN-CONTAINING PROTEIN"/>
    <property type="match status" value="1"/>
</dbReference>
<dbReference type="Pfam" id="PF04908">
    <property type="entry name" value="SH3BGR"/>
    <property type="match status" value="1"/>
</dbReference>